<protein>
    <submittedName>
        <fullName evidence="1">Uncharacterized protein</fullName>
    </submittedName>
</protein>
<reference evidence="1 2" key="1">
    <citation type="journal article" date="2019" name="Sci. Rep.">
        <title>Orb-weaving spider Araneus ventricosus genome elucidates the spidroin gene catalogue.</title>
        <authorList>
            <person name="Kono N."/>
            <person name="Nakamura H."/>
            <person name="Ohtoshi R."/>
            <person name="Moran D.A.P."/>
            <person name="Shinohara A."/>
            <person name="Yoshida Y."/>
            <person name="Fujiwara M."/>
            <person name="Mori M."/>
            <person name="Tomita M."/>
            <person name="Arakawa K."/>
        </authorList>
    </citation>
    <scope>NUCLEOTIDE SEQUENCE [LARGE SCALE GENOMIC DNA]</scope>
</reference>
<name>A0A4Y2CLK0_ARAVE</name>
<proteinExistence type="predicted"/>
<gene>
    <name evidence="1" type="ORF">AVEN_20228_1</name>
</gene>
<evidence type="ECO:0000313" key="1">
    <source>
        <dbReference type="EMBL" id="GBM04794.1"/>
    </source>
</evidence>
<dbReference type="Proteomes" id="UP000499080">
    <property type="component" value="Unassembled WGS sequence"/>
</dbReference>
<dbReference type="AlphaFoldDB" id="A0A4Y2CLK0"/>
<evidence type="ECO:0000313" key="2">
    <source>
        <dbReference type="Proteomes" id="UP000499080"/>
    </source>
</evidence>
<comment type="caution">
    <text evidence="1">The sequence shown here is derived from an EMBL/GenBank/DDBJ whole genome shotgun (WGS) entry which is preliminary data.</text>
</comment>
<accession>A0A4Y2CLK0</accession>
<keyword evidence="2" id="KW-1185">Reference proteome</keyword>
<organism evidence="1 2">
    <name type="scientific">Araneus ventricosus</name>
    <name type="common">Orbweaver spider</name>
    <name type="synonym">Epeira ventricosa</name>
    <dbReference type="NCBI Taxonomy" id="182803"/>
    <lineage>
        <taxon>Eukaryota</taxon>
        <taxon>Metazoa</taxon>
        <taxon>Ecdysozoa</taxon>
        <taxon>Arthropoda</taxon>
        <taxon>Chelicerata</taxon>
        <taxon>Arachnida</taxon>
        <taxon>Araneae</taxon>
        <taxon>Araneomorphae</taxon>
        <taxon>Entelegynae</taxon>
        <taxon>Araneoidea</taxon>
        <taxon>Araneidae</taxon>
        <taxon>Araneus</taxon>
    </lineage>
</organism>
<dbReference type="EMBL" id="BGPR01000207">
    <property type="protein sequence ID" value="GBM04794.1"/>
    <property type="molecule type" value="Genomic_DNA"/>
</dbReference>
<sequence length="86" mass="9329">MPKKSIALESGKAGLATKDLLPLIGNPSTSELLKIHLSEDDDDLQMSCEQIETPHTGVDNSPPLLLLNGPVRFLELSRHKVLQDAS</sequence>